<keyword evidence="2" id="KW-1185">Reference proteome</keyword>
<reference evidence="1 2" key="1">
    <citation type="submission" date="2019-11" db="EMBL/GenBank/DDBJ databases">
        <title>Whole genome sequence of Oryza granulata.</title>
        <authorList>
            <person name="Li W."/>
        </authorList>
    </citation>
    <scope>NUCLEOTIDE SEQUENCE [LARGE SCALE GENOMIC DNA]</scope>
    <source>
        <strain evidence="2">cv. Menghai</strain>
        <tissue evidence="1">Leaf</tissue>
    </source>
</reference>
<comment type="caution">
    <text evidence="1">The sequence shown here is derived from an EMBL/GenBank/DDBJ whole genome shotgun (WGS) entry which is preliminary data.</text>
</comment>
<organism evidence="1 2">
    <name type="scientific">Oryza meyeriana var. granulata</name>
    <dbReference type="NCBI Taxonomy" id="110450"/>
    <lineage>
        <taxon>Eukaryota</taxon>
        <taxon>Viridiplantae</taxon>
        <taxon>Streptophyta</taxon>
        <taxon>Embryophyta</taxon>
        <taxon>Tracheophyta</taxon>
        <taxon>Spermatophyta</taxon>
        <taxon>Magnoliopsida</taxon>
        <taxon>Liliopsida</taxon>
        <taxon>Poales</taxon>
        <taxon>Poaceae</taxon>
        <taxon>BOP clade</taxon>
        <taxon>Oryzoideae</taxon>
        <taxon>Oryzeae</taxon>
        <taxon>Oryzinae</taxon>
        <taxon>Oryza</taxon>
        <taxon>Oryza meyeriana</taxon>
    </lineage>
</organism>
<dbReference type="PANTHER" id="PTHR33087">
    <property type="entry name" value="OS07G0539200 PROTEIN"/>
    <property type="match status" value="1"/>
</dbReference>
<dbReference type="EMBL" id="SPHZ02000012">
    <property type="protein sequence ID" value="KAF0889399.1"/>
    <property type="molecule type" value="Genomic_DNA"/>
</dbReference>
<accession>A0A6G1BN46</accession>
<protein>
    <submittedName>
        <fullName evidence="1">Uncharacterized protein</fullName>
    </submittedName>
</protein>
<name>A0A6G1BN46_9ORYZ</name>
<proteinExistence type="predicted"/>
<dbReference type="OrthoDB" id="696471at2759"/>
<evidence type="ECO:0000313" key="1">
    <source>
        <dbReference type="EMBL" id="KAF0889399.1"/>
    </source>
</evidence>
<dbReference type="Proteomes" id="UP000479710">
    <property type="component" value="Unassembled WGS sequence"/>
</dbReference>
<dbReference type="PANTHER" id="PTHR33087:SF46">
    <property type="entry name" value="OS07G0539200 PROTEIN"/>
    <property type="match status" value="1"/>
</dbReference>
<gene>
    <name evidence="1" type="ORF">E2562_023689</name>
</gene>
<evidence type="ECO:0000313" key="2">
    <source>
        <dbReference type="Proteomes" id="UP000479710"/>
    </source>
</evidence>
<sequence>MEDLCADDPFLCPDSGHCVLSWTLGMAMIEQSLRGRVLVASVLSGHREEVPAMVVEELGCSYGILPGNVRVEVIRPSDFLITFTSSVDCSAMLD</sequence>
<dbReference type="AlphaFoldDB" id="A0A6G1BN46"/>
<dbReference type="InterPro" id="IPR053253">
    <property type="entry name" value="Sex_diff_modulator"/>
</dbReference>